<dbReference type="InterPro" id="IPR010095">
    <property type="entry name" value="Cas12f1-like_TNB"/>
</dbReference>
<dbReference type="GO" id="GO:0003677">
    <property type="term" value="F:DNA binding"/>
    <property type="evidence" value="ECO:0007669"/>
    <property type="project" value="UniProtKB-KW"/>
</dbReference>
<dbReference type="GO" id="GO:0046872">
    <property type="term" value="F:metal ion binding"/>
    <property type="evidence" value="ECO:0007669"/>
    <property type="project" value="UniProtKB-KW"/>
</dbReference>
<comment type="similarity">
    <text evidence="1">In the C-terminal section; belongs to the transposase 35 family.</text>
</comment>
<dbReference type="GO" id="GO:0006310">
    <property type="term" value="P:DNA recombination"/>
    <property type="evidence" value="ECO:0007669"/>
    <property type="project" value="UniProtKB-KW"/>
</dbReference>
<reference evidence="10 11" key="1">
    <citation type="submission" date="2017-06" db="EMBL/GenBank/DDBJ databases">
        <title>Genome sequencing of cyanobaciteial culture collection at National Institute for Environmental Studies (NIES).</title>
        <authorList>
            <person name="Hirose Y."/>
            <person name="Shimura Y."/>
            <person name="Fujisawa T."/>
            <person name="Nakamura Y."/>
            <person name="Kawachi M."/>
        </authorList>
    </citation>
    <scope>NUCLEOTIDE SEQUENCE [LARGE SCALE GENOMIC DNA]</scope>
    <source>
        <strain evidence="10 11">NIES-4072</strain>
    </source>
</reference>
<dbReference type="NCBIfam" id="TIGR01766">
    <property type="entry name" value="IS200/IS605 family accessory protein TnpB-like domain"/>
    <property type="match status" value="1"/>
</dbReference>
<evidence type="ECO:0000256" key="4">
    <source>
        <dbReference type="ARBA" id="ARBA00022833"/>
    </source>
</evidence>
<proteinExistence type="inferred from homology"/>
<dbReference type="RefSeq" id="WP_109007498.1">
    <property type="nucleotide sequence ID" value="NZ_BDUD01000001.1"/>
</dbReference>
<keyword evidence="4" id="KW-0862">Zinc</keyword>
<keyword evidence="11" id="KW-1185">Reference proteome</keyword>
<evidence type="ECO:0000256" key="6">
    <source>
        <dbReference type="ARBA" id="ARBA00023172"/>
    </source>
</evidence>
<gene>
    <name evidence="10" type="ORF">NIES4072_09190</name>
</gene>
<protein>
    <submittedName>
        <fullName evidence="10">Transposase</fullName>
    </submittedName>
</protein>
<dbReference type="EMBL" id="BDUD01000001">
    <property type="protein sequence ID" value="GBG17270.1"/>
    <property type="molecule type" value="Genomic_DNA"/>
</dbReference>
<dbReference type="OrthoDB" id="443538at2"/>
<dbReference type="InterPro" id="IPR021027">
    <property type="entry name" value="Transposase_put_HTH"/>
</dbReference>
<evidence type="ECO:0000259" key="8">
    <source>
        <dbReference type="Pfam" id="PF07282"/>
    </source>
</evidence>
<evidence type="ECO:0000259" key="9">
    <source>
        <dbReference type="Pfam" id="PF12323"/>
    </source>
</evidence>
<name>A0A2R5FFH3_NOSCO</name>
<evidence type="ECO:0000313" key="10">
    <source>
        <dbReference type="EMBL" id="GBG17270.1"/>
    </source>
</evidence>
<evidence type="ECO:0000313" key="11">
    <source>
        <dbReference type="Proteomes" id="UP000245124"/>
    </source>
</evidence>
<evidence type="ECO:0000259" key="7">
    <source>
        <dbReference type="Pfam" id="PF01385"/>
    </source>
</evidence>
<dbReference type="Pfam" id="PF12323">
    <property type="entry name" value="HTH_OrfB_IS605"/>
    <property type="match status" value="1"/>
</dbReference>
<dbReference type="AlphaFoldDB" id="A0A2R5FFH3"/>
<dbReference type="Pfam" id="PF01385">
    <property type="entry name" value="OrfB_IS605"/>
    <property type="match status" value="1"/>
</dbReference>
<keyword evidence="2" id="KW-0815">Transposition</keyword>
<evidence type="ECO:0000256" key="5">
    <source>
        <dbReference type="ARBA" id="ARBA00023125"/>
    </source>
</evidence>
<feature type="domain" description="Cas12f1-like TNB" evidence="8">
    <location>
        <begin position="316"/>
        <end position="382"/>
    </location>
</feature>
<dbReference type="Proteomes" id="UP000245124">
    <property type="component" value="Unassembled WGS sequence"/>
</dbReference>
<dbReference type="InterPro" id="IPR001959">
    <property type="entry name" value="Transposase"/>
</dbReference>
<accession>A0A2R5FFH3</accession>
<feature type="domain" description="Transposase putative helix-turn-helix" evidence="9">
    <location>
        <begin position="4"/>
        <end position="41"/>
    </location>
</feature>
<dbReference type="NCBIfam" id="NF040570">
    <property type="entry name" value="guided_TnpB"/>
    <property type="match status" value="1"/>
</dbReference>
<comment type="caution">
    <text evidence="10">The sequence shown here is derived from an EMBL/GenBank/DDBJ whole genome shotgun (WGS) entry which is preliminary data.</text>
</comment>
<keyword evidence="6" id="KW-0233">DNA recombination</keyword>
<keyword evidence="3" id="KW-0479">Metal-binding</keyword>
<evidence type="ECO:0000256" key="2">
    <source>
        <dbReference type="ARBA" id="ARBA00022578"/>
    </source>
</evidence>
<sequence length="393" mass="44981">MYSLKLELKLNNKEKTRLSGCAGFARFVYNYGLSMLVQSWEFEGIKASDSKRLSAIEKVFTNYVKASPDYAWMQQYPSAIYSSAFRNLGKAFDRWRKGESDFPRFKSKKRGDSFTVLKKAGIYPTKGEPMLPFSNRQVLYPGKQITVPGLGSFRLKRAIPFLCSSQTFTISRTAEKWFVAFMLDADVIPPIIHPMESVGVDLGIKCFATLSDGTTITAPPQLKIAKIKLSKQQWHNRNKQFGNRKKAIRASNKAKQYFGEIAKTHAHLANIRQDFLQKTTTDISRNYYRIRIEDLNISQMMANHKLSNAIANLGLYEFRRMLTYKQPFFGTRVELVDRWFPSSKTCCECGHIQSMPLSERVFVCEAGCGNIRDRDENASINLRDAPFDKIRLA</sequence>
<feature type="domain" description="Probable transposase IS891/IS1136/IS1341" evidence="7">
    <location>
        <begin position="193"/>
        <end position="302"/>
    </location>
</feature>
<organism evidence="10 11">
    <name type="scientific">Nostoc commune NIES-4072</name>
    <dbReference type="NCBI Taxonomy" id="2005467"/>
    <lineage>
        <taxon>Bacteria</taxon>
        <taxon>Bacillati</taxon>
        <taxon>Cyanobacteriota</taxon>
        <taxon>Cyanophyceae</taxon>
        <taxon>Nostocales</taxon>
        <taxon>Nostocaceae</taxon>
        <taxon>Nostoc</taxon>
    </lineage>
</organism>
<dbReference type="Pfam" id="PF07282">
    <property type="entry name" value="Cas12f1-like_TNB"/>
    <property type="match status" value="1"/>
</dbReference>
<evidence type="ECO:0000256" key="3">
    <source>
        <dbReference type="ARBA" id="ARBA00022723"/>
    </source>
</evidence>
<dbReference type="GO" id="GO:0032196">
    <property type="term" value="P:transposition"/>
    <property type="evidence" value="ECO:0007669"/>
    <property type="project" value="UniProtKB-KW"/>
</dbReference>
<keyword evidence="5" id="KW-0238">DNA-binding</keyword>
<evidence type="ECO:0000256" key="1">
    <source>
        <dbReference type="ARBA" id="ARBA00008761"/>
    </source>
</evidence>